<organism evidence="2 3">
    <name type="scientific">Euphydryas editha</name>
    <name type="common">Edith's checkerspot</name>
    <dbReference type="NCBI Taxonomy" id="104508"/>
    <lineage>
        <taxon>Eukaryota</taxon>
        <taxon>Metazoa</taxon>
        <taxon>Ecdysozoa</taxon>
        <taxon>Arthropoda</taxon>
        <taxon>Hexapoda</taxon>
        <taxon>Insecta</taxon>
        <taxon>Pterygota</taxon>
        <taxon>Neoptera</taxon>
        <taxon>Endopterygota</taxon>
        <taxon>Lepidoptera</taxon>
        <taxon>Glossata</taxon>
        <taxon>Ditrysia</taxon>
        <taxon>Papilionoidea</taxon>
        <taxon>Nymphalidae</taxon>
        <taxon>Nymphalinae</taxon>
        <taxon>Euphydryas</taxon>
    </lineage>
</organism>
<evidence type="ECO:0000313" key="3">
    <source>
        <dbReference type="Proteomes" id="UP001153954"/>
    </source>
</evidence>
<name>A0AAU9UGL8_EUPED</name>
<feature type="compositionally biased region" description="Low complexity" evidence="1">
    <location>
        <begin position="277"/>
        <end position="289"/>
    </location>
</feature>
<reference evidence="2" key="1">
    <citation type="submission" date="2022-03" db="EMBL/GenBank/DDBJ databases">
        <authorList>
            <person name="Tunstrom K."/>
        </authorList>
    </citation>
    <scope>NUCLEOTIDE SEQUENCE</scope>
</reference>
<evidence type="ECO:0000313" key="2">
    <source>
        <dbReference type="EMBL" id="CAH2095960.1"/>
    </source>
</evidence>
<keyword evidence="3" id="KW-1185">Reference proteome</keyword>
<comment type="caution">
    <text evidence="2">The sequence shown here is derived from an EMBL/GenBank/DDBJ whole genome shotgun (WGS) entry which is preliminary data.</text>
</comment>
<accession>A0AAU9UGL8</accession>
<proteinExistence type="predicted"/>
<protein>
    <submittedName>
        <fullName evidence="2">Uncharacterized protein</fullName>
    </submittedName>
</protein>
<sequence length="413" mass="47456">MNFLEQLSVEQVESVPLPKVVEIESPKDNMNNALPKNDASLLNEETNMDLRSLALTKASDTSSINLSQNNNIAEIVKETMRVANVNPASSIITLSNEKPTISEKVNETDKNSDKSNEINMPNKKNQETIEQNEVITITEKTALIDNNVMKEIVSSSQNYKQFVNKIFLSIGKLYKSGIFSNNTDKLNKICDLFDNIIISYINENSSAQKNHEETSSDNNTNEKGKNAEIELHLQTMKQEREENDDDNAKVVSKVVTRVEIDTVPEEQSKSSQIETVQNNKQQPQQKNNNKYNYYDQYNGYVTSNENSNSLIKETRPPCPPSAVPNLQQNQSYNNQNFYTNQKSTYQNFRYPHKRSYNRQTPYPRCPQQMNQVPIQPPSQNQQAYTQYPQYINQQSFQMQNQMQGMFSQNTPYH</sequence>
<dbReference type="Proteomes" id="UP001153954">
    <property type="component" value="Unassembled WGS sequence"/>
</dbReference>
<feature type="region of interest" description="Disordered" evidence="1">
    <location>
        <begin position="206"/>
        <end position="226"/>
    </location>
</feature>
<feature type="compositionally biased region" description="Basic and acidic residues" evidence="1">
    <location>
        <begin position="209"/>
        <end position="226"/>
    </location>
</feature>
<dbReference type="EMBL" id="CAKOGL010000016">
    <property type="protein sequence ID" value="CAH2095960.1"/>
    <property type="molecule type" value="Genomic_DNA"/>
</dbReference>
<feature type="region of interest" description="Disordered" evidence="1">
    <location>
        <begin position="261"/>
        <end position="289"/>
    </location>
</feature>
<dbReference type="AlphaFoldDB" id="A0AAU9UGL8"/>
<gene>
    <name evidence="2" type="ORF">EEDITHA_LOCUS11350</name>
</gene>
<evidence type="ECO:0000256" key="1">
    <source>
        <dbReference type="SAM" id="MobiDB-lite"/>
    </source>
</evidence>